<gene>
    <name evidence="2" type="ORF">QQZ08_004889</name>
</gene>
<evidence type="ECO:0008006" key="4">
    <source>
        <dbReference type="Google" id="ProtNLM"/>
    </source>
</evidence>
<name>A0ABR1I6Z7_9HYPO</name>
<dbReference type="Proteomes" id="UP001498421">
    <property type="component" value="Unassembled WGS sequence"/>
</dbReference>
<evidence type="ECO:0000256" key="1">
    <source>
        <dbReference type="SAM" id="Phobius"/>
    </source>
</evidence>
<keyword evidence="1" id="KW-1133">Transmembrane helix</keyword>
<keyword evidence="1" id="KW-0812">Transmembrane</keyword>
<evidence type="ECO:0000313" key="2">
    <source>
        <dbReference type="EMBL" id="KAK7428627.1"/>
    </source>
</evidence>
<keyword evidence="1" id="KW-0472">Membrane</keyword>
<accession>A0ABR1I6Z7</accession>
<organism evidence="2 3">
    <name type="scientific">Neonectria magnoliae</name>
    <dbReference type="NCBI Taxonomy" id="2732573"/>
    <lineage>
        <taxon>Eukaryota</taxon>
        <taxon>Fungi</taxon>
        <taxon>Dikarya</taxon>
        <taxon>Ascomycota</taxon>
        <taxon>Pezizomycotina</taxon>
        <taxon>Sordariomycetes</taxon>
        <taxon>Hypocreomycetidae</taxon>
        <taxon>Hypocreales</taxon>
        <taxon>Nectriaceae</taxon>
        <taxon>Neonectria</taxon>
    </lineage>
</organism>
<comment type="caution">
    <text evidence="2">The sequence shown here is derived from an EMBL/GenBank/DDBJ whole genome shotgun (WGS) entry which is preliminary data.</text>
</comment>
<dbReference type="EMBL" id="JAZAVK010000039">
    <property type="protein sequence ID" value="KAK7428627.1"/>
    <property type="molecule type" value="Genomic_DNA"/>
</dbReference>
<protein>
    <recommendedName>
        <fullName evidence="4">Fungal N-terminal domain-containing protein</fullName>
    </recommendedName>
</protein>
<feature type="transmembrane region" description="Helical" evidence="1">
    <location>
        <begin position="6"/>
        <end position="28"/>
    </location>
</feature>
<proteinExistence type="predicted"/>
<reference evidence="2 3" key="1">
    <citation type="journal article" date="2025" name="Microbiol. Resour. Announc.">
        <title>Draft genome sequences for Neonectria magnoliae and Neonectria punicea, canker pathogens of Liriodendron tulipifera and Acer saccharum in West Virginia.</title>
        <authorList>
            <person name="Petronek H.M."/>
            <person name="Kasson M.T."/>
            <person name="Metheny A.M."/>
            <person name="Stauder C.M."/>
            <person name="Lovett B."/>
            <person name="Lynch S.C."/>
            <person name="Garnas J.R."/>
            <person name="Kasson L.R."/>
            <person name="Stajich J.E."/>
        </authorList>
    </citation>
    <scope>NUCLEOTIDE SEQUENCE [LARGE SCALE GENOMIC DNA]</scope>
    <source>
        <strain evidence="2 3">NRRL 64651</strain>
    </source>
</reference>
<sequence>MDPFTAVTGAAGIVSLGITICDGILTYCQNYRKRSNDLLILSQHAKQLRSFLLLLEQRQRGGAGTDPTLKSAINECLSVCNLCLQEFDSFSDQYSRQPPYSSLKSHGKSVVRKLQYPFRREMFESFKQQLHEFHFALSNYVILMN</sequence>
<evidence type="ECO:0000313" key="3">
    <source>
        <dbReference type="Proteomes" id="UP001498421"/>
    </source>
</evidence>
<keyword evidence="3" id="KW-1185">Reference proteome</keyword>